<dbReference type="InterPro" id="IPR036388">
    <property type="entry name" value="WH-like_DNA-bd_sf"/>
</dbReference>
<keyword evidence="6" id="KW-1185">Reference proteome</keyword>
<dbReference type="InterPro" id="IPR011008">
    <property type="entry name" value="Dimeric_a/b-barrel"/>
</dbReference>
<keyword evidence="1" id="KW-0805">Transcription regulation</keyword>
<dbReference type="SUPFAM" id="SSF46785">
    <property type="entry name" value="Winged helix' DNA-binding domain"/>
    <property type="match status" value="1"/>
</dbReference>
<dbReference type="GO" id="GO:0005829">
    <property type="term" value="C:cytosol"/>
    <property type="evidence" value="ECO:0007669"/>
    <property type="project" value="TreeGrafter"/>
</dbReference>
<evidence type="ECO:0000313" key="5">
    <source>
        <dbReference type="EMBL" id="GGF77906.1"/>
    </source>
</evidence>
<dbReference type="SUPFAM" id="SSF54909">
    <property type="entry name" value="Dimeric alpha+beta barrel"/>
    <property type="match status" value="1"/>
</dbReference>
<evidence type="ECO:0000256" key="1">
    <source>
        <dbReference type="ARBA" id="ARBA00023015"/>
    </source>
</evidence>
<keyword evidence="2" id="KW-0238">DNA-binding</keyword>
<gene>
    <name evidence="5" type="ORF">GCM10007301_42330</name>
</gene>
<dbReference type="Pfam" id="PF01037">
    <property type="entry name" value="AsnC_trans_reg"/>
    <property type="match status" value="1"/>
</dbReference>
<protein>
    <submittedName>
        <fullName evidence="5">Transcriptional regulator</fullName>
    </submittedName>
</protein>
<dbReference type="EMBL" id="BMCT01000007">
    <property type="protein sequence ID" value="GGF77906.1"/>
    <property type="molecule type" value="Genomic_DNA"/>
</dbReference>
<accession>A0A917CC01</accession>
<dbReference type="Proteomes" id="UP000606044">
    <property type="component" value="Unassembled WGS sequence"/>
</dbReference>
<dbReference type="Gene3D" id="3.30.70.920">
    <property type="match status" value="1"/>
</dbReference>
<dbReference type="PANTHER" id="PTHR30154:SF34">
    <property type="entry name" value="TRANSCRIPTIONAL REGULATOR AZLB"/>
    <property type="match status" value="1"/>
</dbReference>
<evidence type="ECO:0000256" key="2">
    <source>
        <dbReference type="ARBA" id="ARBA00023125"/>
    </source>
</evidence>
<dbReference type="InterPro" id="IPR019887">
    <property type="entry name" value="Tscrpt_reg_AsnC/Lrp_C"/>
</dbReference>
<dbReference type="InterPro" id="IPR000485">
    <property type="entry name" value="AsnC-type_HTH_dom"/>
</dbReference>
<comment type="caution">
    <text evidence="5">The sequence shown here is derived from an EMBL/GenBank/DDBJ whole genome shotgun (WGS) entry which is preliminary data.</text>
</comment>
<reference evidence="5" key="1">
    <citation type="journal article" date="2014" name="Int. J. Syst. Evol. Microbiol.">
        <title>Complete genome sequence of Corynebacterium casei LMG S-19264T (=DSM 44701T), isolated from a smear-ripened cheese.</title>
        <authorList>
            <consortium name="US DOE Joint Genome Institute (JGI-PGF)"/>
            <person name="Walter F."/>
            <person name="Albersmeier A."/>
            <person name="Kalinowski J."/>
            <person name="Ruckert C."/>
        </authorList>
    </citation>
    <scope>NUCLEOTIDE SEQUENCE</scope>
    <source>
        <strain evidence="5">CCM 7897</strain>
    </source>
</reference>
<dbReference type="GO" id="GO:0043565">
    <property type="term" value="F:sequence-specific DNA binding"/>
    <property type="evidence" value="ECO:0007669"/>
    <property type="project" value="InterPro"/>
</dbReference>
<evidence type="ECO:0000259" key="4">
    <source>
        <dbReference type="PROSITE" id="PS50956"/>
    </source>
</evidence>
<dbReference type="SMART" id="SM00344">
    <property type="entry name" value="HTH_ASNC"/>
    <property type="match status" value="1"/>
</dbReference>
<dbReference type="InterPro" id="IPR036390">
    <property type="entry name" value="WH_DNA-bd_sf"/>
</dbReference>
<reference evidence="5" key="2">
    <citation type="submission" date="2020-09" db="EMBL/GenBank/DDBJ databases">
        <authorList>
            <person name="Sun Q."/>
            <person name="Sedlacek I."/>
        </authorList>
    </citation>
    <scope>NUCLEOTIDE SEQUENCE</scope>
    <source>
        <strain evidence="5">CCM 7897</strain>
    </source>
</reference>
<name>A0A917CC01_9HYPH</name>
<dbReference type="AlphaFoldDB" id="A0A917CC01"/>
<proteinExistence type="predicted"/>
<organism evidence="5 6">
    <name type="scientific">Azorhizobium oxalatiphilum</name>
    <dbReference type="NCBI Taxonomy" id="980631"/>
    <lineage>
        <taxon>Bacteria</taxon>
        <taxon>Pseudomonadati</taxon>
        <taxon>Pseudomonadota</taxon>
        <taxon>Alphaproteobacteria</taxon>
        <taxon>Hyphomicrobiales</taxon>
        <taxon>Xanthobacteraceae</taxon>
        <taxon>Azorhizobium</taxon>
    </lineage>
</organism>
<dbReference type="GO" id="GO:0043200">
    <property type="term" value="P:response to amino acid"/>
    <property type="evidence" value="ECO:0007669"/>
    <property type="project" value="TreeGrafter"/>
</dbReference>
<evidence type="ECO:0000313" key="6">
    <source>
        <dbReference type="Proteomes" id="UP000606044"/>
    </source>
</evidence>
<feature type="domain" description="HTH asnC-type" evidence="4">
    <location>
        <begin position="20"/>
        <end position="81"/>
    </location>
</feature>
<dbReference type="Gene3D" id="1.10.10.10">
    <property type="entry name" value="Winged helix-like DNA-binding domain superfamily/Winged helix DNA-binding domain"/>
    <property type="match status" value="1"/>
</dbReference>
<dbReference type="RefSeq" id="WP_188582325.1">
    <property type="nucleotide sequence ID" value="NZ_BMCT01000007.1"/>
</dbReference>
<sequence>MAKRQNDHAASASPDGRVVLDAMDRRILSALREDGRLTMNELAAKVSLSASPCWTRVKRLEASGTIEGYVAVLNHKAIGLGNTVFVEVTLNKHDDKALAQFGEALLRIPEVVEAHLVTGDYDYLIKLAVAGTEHYERFLRETLYKMPGIQHSRTTFALRSLKRSISVDPLLAGSV</sequence>
<dbReference type="Pfam" id="PF13412">
    <property type="entry name" value="HTH_24"/>
    <property type="match status" value="1"/>
</dbReference>
<dbReference type="PANTHER" id="PTHR30154">
    <property type="entry name" value="LEUCINE-RESPONSIVE REGULATORY PROTEIN"/>
    <property type="match status" value="1"/>
</dbReference>
<evidence type="ECO:0000256" key="3">
    <source>
        <dbReference type="ARBA" id="ARBA00023163"/>
    </source>
</evidence>
<dbReference type="PROSITE" id="PS50956">
    <property type="entry name" value="HTH_ASNC_2"/>
    <property type="match status" value="1"/>
</dbReference>
<keyword evidence="3" id="KW-0804">Transcription</keyword>
<dbReference type="InterPro" id="IPR019888">
    <property type="entry name" value="Tscrpt_reg_AsnC-like"/>
</dbReference>
<dbReference type="PRINTS" id="PR00033">
    <property type="entry name" value="HTHASNC"/>
</dbReference>